<gene>
    <name evidence="3" type="ORF">ACFFIC_02585</name>
</gene>
<accession>A0ABV6ILH8</accession>
<dbReference type="Proteomes" id="UP001589789">
    <property type="component" value="Unassembled WGS sequence"/>
</dbReference>
<evidence type="ECO:0000256" key="1">
    <source>
        <dbReference type="SAM" id="MobiDB-lite"/>
    </source>
</evidence>
<evidence type="ECO:0000256" key="2">
    <source>
        <dbReference type="SAM" id="SignalP"/>
    </source>
</evidence>
<dbReference type="RefSeq" id="WP_377048489.1">
    <property type="nucleotide sequence ID" value="NZ_JBHLVZ010000002.1"/>
</dbReference>
<keyword evidence="4" id="KW-1185">Reference proteome</keyword>
<name>A0ABV6ILH8_9PROT</name>
<proteinExistence type="predicted"/>
<sequence length="179" mass="19158">MTRAASIGGRGIALVAFGLFASAEAGAAEPPAGAACLSDATRAAAARERAPEDQRGRISDLVAAAERAARDKDGTGCRSAADDALRAAGLTPLAPILHSTSMTGERRGARRLFRPRRCRDRRQAACPGMRPPLPRPLHPSRLHLSLFRPSPARPKRRPGRSGWQRSPCPPPRRQPQRLG</sequence>
<feature type="signal peptide" evidence="2">
    <location>
        <begin position="1"/>
        <end position="27"/>
    </location>
</feature>
<dbReference type="EMBL" id="JBHLVZ010000002">
    <property type="protein sequence ID" value="MFC0384432.1"/>
    <property type="molecule type" value="Genomic_DNA"/>
</dbReference>
<evidence type="ECO:0000313" key="4">
    <source>
        <dbReference type="Proteomes" id="UP001589789"/>
    </source>
</evidence>
<evidence type="ECO:0000313" key="3">
    <source>
        <dbReference type="EMBL" id="MFC0384432.1"/>
    </source>
</evidence>
<comment type="caution">
    <text evidence="3">The sequence shown here is derived from an EMBL/GenBank/DDBJ whole genome shotgun (WGS) entry which is preliminary data.</text>
</comment>
<feature type="chain" id="PRO_5046083928" evidence="2">
    <location>
        <begin position="28"/>
        <end position="179"/>
    </location>
</feature>
<feature type="region of interest" description="Disordered" evidence="1">
    <location>
        <begin position="120"/>
        <end position="179"/>
    </location>
</feature>
<reference evidence="3 4" key="1">
    <citation type="submission" date="2024-09" db="EMBL/GenBank/DDBJ databases">
        <authorList>
            <person name="Sun Q."/>
            <person name="Mori K."/>
        </authorList>
    </citation>
    <scope>NUCLEOTIDE SEQUENCE [LARGE SCALE GENOMIC DNA]</scope>
    <source>
        <strain evidence="3 4">CCM 7468</strain>
    </source>
</reference>
<organism evidence="3 4">
    <name type="scientific">Muricoccus vinaceus</name>
    <dbReference type="NCBI Taxonomy" id="424704"/>
    <lineage>
        <taxon>Bacteria</taxon>
        <taxon>Pseudomonadati</taxon>
        <taxon>Pseudomonadota</taxon>
        <taxon>Alphaproteobacteria</taxon>
        <taxon>Acetobacterales</taxon>
        <taxon>Roseomonadaceae</taxon>
        <taxon>Muricoccus</taxon>
    </lineage>
</organism>
<keyword evidence="2" id="KW-0732">Signal</keyword>
<protein>
    <submittedName>
        <fullName evidence="3">Uncharacterized protein</fullName>
    </submittedName>
</protein>